<evidence type="ECO:0000259" key="11">
    <source>
        <dbReference type="Pfam" id="PF22640"/>
    </source>
</evidence>
<accession>A0A5E5NY29</accession>
<dbReference type="InterPro" id="IPR005835">
    <property type="entry name" value="NTP_transferase_dom"/>
</dbReference>
<evidence type="ECO:0000313" key="12">
    <source>
        <dbReference type="EMBL" id="RSK73737.1"/>
    </source>
</evidence>
<dbReference type="Proteomes" id="UP000364291">
    <property type="component" value="Unassembled WGS sequence"/>
</dbReference>
<evidence type="ECO:0000259" key="9">
    <source>
        <dbReference type="Pfam" id="PF00483"/>
    </source>
</evidence>
<dbReference type="OrthoDB" id="9806359at2"/>
<keyword evidence="6" id="KW-0342">GTP-binding</keyword>
<evidence type="ECO:0000313" key="15">
    <source>
        <dbReference type="Proteomes" id="UP000364291"/>
    </source>
</evidence>
<keyword evidence="14" id="KW-1185">Reference proteome</keyword>
<dbReference type="SUPFAM" id="SSF51182">
    <property type="entry name" value="RmlC-like cupins"/>
    <property type="match status" value="1"/>
</dbReference>
<keyword evidence="12" id="KW-0413">Isomerase</keyword>
<evidence type="ECO:0000256" key="1">
    <source>
        <dbReference type="ARBA" id="ARBA00006115"/>
    </source>
</evidence>
<protein>
    <recommendedName>
        <fullName evidence="2">mannose-1-phosphate guanylyltransferase</fullName>
        <ecNumber evidence="2">2.7.7.13</ecNumber>
    </recommendedName>
</protein>
<keyword evidence="3 13" id="KW-0808">Transferase</keyword>
<comment type="catalytic activity">
    <reaction evidence="7">
        <text>alpha-D-mannose 1-phosphate + GTP + H(+) = GDP-alpha-D-mannose + diphosphate</text>
        <dbReference type="Rhea" id="RHEA:15229"/>
        <dbReference type="ChEBI" id="CHEBI:15378"/>
        <dbReference type="ChEBI" id="CHEBI:33019"/>
        <dbReference type="ChEBI" id="CHEBI:37565"/>
        <dbReference type="ChEBI" id="CHEBI:57527"/>
        <dbReference type="ChEBI" id="CHEBI:58409"/>
        <dbReference type="EC" id="2.7.7.13"/>
    </reaction>
</comment>
<reference evidence="12 14" key="1">
    <citation type="submission" date="2018-12" db="EMBL/GenBank/DDBJ databases">
        <title>Whole genome sequence of a Pandoraea apista isolate from a patient with cystic fibrosis.</title>
        <authorList>
            <person name="Kenna D.T."/>
            <person name="Turton J.F."/>
        </authorList>
    </citation>
    <scope>NUCLEOTIDE SEQUENCE [LARGE SCALE GENOMIC DNA]</scope>
    <source>
        <strain evidence="12 14">Pa13324</strain>
    </source>
</reference>
<dbReference type="RefSeq" id="WP_094068010.1">
    <property type="nucleotide sequence ID" value="NZ_CABPSX010000001.1"/>
</dbReference>
<dbReference type="GO" id="GO:0009298">
    <property type="term" value="P:GDP-mannose biosynthetic process"/>
    <property type="evidence" value="ECO:0007669"/>
    <property type="project" value="TreeGrafter"/>
</dbReference>
<dbReference type="PANTHER" id="PTHR46390">
    <property type="entry name" value="MANNOSE-1-PHOSPHATE GUANYLYLTRANSFERASE"/>
    <property type="match status" value="1"/>
</dbReference>
<dbReference type="PANTHER" id="PTHR46390:SF1">
    <property type="entry name" value="MANNOSE-1-PHOSPHATE GUANYLYLTRANSFERASE"/>
    <property type="match status" value="1"/>
</dbReference>
<evidence type="ECO:0000256" key="6">
    <source>
        <dbReference type="ARBA" id="ARBA00023134"/>
    </source>
</evidence>
<dbReference type="EMBL" id="RWHX01000094">
    <property type="protein sequence ID" value="RSK73737.1"/>
    <property type="molecule type" value="Genomic_DNA"/>
</dbReference>
<keyword evidence="5" id="KW-0547">Nucleotide-binding</keyword>
<dbReference type="CDD" id="cd02509">
    <property type="entry name" value="GDP-M1P_Guanylyltransferase"/>
    <property type="match status" value="1"/>
</dbReference>
<dbReference type="InterPro" id="IPR054566">
    <property type="entry name" value="ManC/GMP-like_b-helix"/>
</dbReference>
<dbReference type="InterPro" id="IPR051161">
    <property type="entry name" value="Mannose-6P_isomerase_type2"/>
</dbReference>
<proteinExistence type="inferred from homology"/>
<dbReference type="GO" id="GO:0016853">
    <property type="term" value="F:isomerase activity"/>
    <property type="evidence" value="ECO:0007669"/>
    <property type="project" value="UniProtKB-KW"/>
</dbReference>
<dbReference type="Pfam" id="PF00483">
    <property type="entry name" value="NTP_transferase"/>
    <property type="match status" value="1"/>
</dbReference>
<evidence type="ECO:0000256" key="4">
    <source>
        <dbReference type="ARBA" id="ARBA00022695"/>
    </source>
</evidence>
<dbReference type="SUPFAM" id="SSF53448">
    <property type="entry name" value="Nucleotide-diphospho-sugar transferases"/>
    <property type="match status" value="1"/>
</dbReference>
<sequence>MISVSPVILCGGSGSRLWPLSRAGFPKQFLCLTGDETLFQQSVERLAAVASSDVQVSAPLIVSNEAHRFLVTEQLRELGVSPEALLLEPEGRNTAPALTLAALAALESGDDPVLVMTPSDHTVADQAAFAQTVRRAIALASTGDIVILGITPDKPETGFGYIRVETANAEASGAFCVEQFVEKPSLENAQRYLDEGCYYWNSGMFVLRASVWMRALETFRSDIAESVRQAWQARSIDGDFIRPDKKAFVQIQGESIDYAVMERCPGSEFPVRMVALGAGWNDLGAWSSVWDVASKDEAGNAHLGDVVMVDNRNTLVHATSRLVGVVGVDNLIVVETPDAVLVMDKSRCQDVKQIVSTLIDQDREEHSLHRKVHRPWGWYDSVDEGQRFKVKRIQVKPKSSLSLQKHHHRAEHWVVVSGTAEITVGSTTFLLSENQSTYIPLGEVHRLHNPGTIPLEIIEVQSGAYLGEDDIVRLEDGYGRVND</sequence>
<gene>
    <name evidence="13" type="primary">cpsB</name>
    <name evidence="12" type="ORF">EJE83_25335</name>
    <name evidence="13" type="ORF">PAP18089_00078</name>
</gene>
<dbReference type="Pfam" id="PF22640">
    <property type="entry name" value="ManC_GMP_beta-helix"/>
    <property type="match status" value="1"/>
</dbReference>
<evidence type="ECO:0000313" key="13">
    <source>
        <dbReference type="EMBL" id="VVG69127.1"/>
    </source>
</evidence>
<dbReference type="InterPro" id="IPR006375">
    <property type="entry name" value="Man1P_GuaTrfase/Man6P_Isoase"/>
</dbReference>
<dbReference type="FunFam" id="2.60.120.10:FF:000032">
    <property type="entry name" value="Mannose-1-phosphate guanylyltransferase/mannose-6-phosphate isomerase"/>
    <property type="match status" value="1"/>
</dbReference>
<dbReference type="InterPro" id="IPR049577">
    <property type="entry name" value="GMPP_N"/>
</dbReference>
<dbReference type="Gene3D" id="3.90.550.10">
    <property type="entry name" value="Spore Coat Polysaccharide Biosynthesis Protein SpsA, Chain A"/>
    <property type="match status" value="1"/>
</dbReference>
<feature type="domain" description="Mannose-6-phosphate isomerase type II C-terminal" evidence="10">
    <location>
        <begin position="361"/>
        <end position="476"/>
    </location>
</feature>
<evidence type="ECO:0000259" key="10">
    <source>
        <dbReference type="Pfam" id="PF01050"/>
    </source>
</evidence>
<dbReference type="CDD" id="cd02213">
    <property type="entry name" value="cupin_PMI_typeII_C"/>
    <property type="match status" value="1"/>
</dbReference>
<dbReference type="AlphaFoldDB" id="A0A5E5NY29"/>
<name>A0A5E5NY29_9BURK</name>
<dbReference type="GO" id="GO:0000271">
    <property type="term" value="P:polysaccharide biosynthetic process"/>
    <property type="evidence" value="ECO:0007669"/>
    <property type="project" value="InterPro"/>
</dbReference>
<dbReference type="EC" id="2.7.7.13" evidence="2"/>
<dbReference type="InterPro" id="IPR011051">
    <property type="entry name" value="RmlC_Cupin_sf"/>
</dbReference>
<organism evidence="13 15">
    <name type="scientific">Pandoraea apista</name>
    <dbReference type="NCBI Taxonomy" id="93218"/>
    <lineage>
        <taxon>Bacteria</taxon>
        <taxon>Pseudomonadati</taxon>
        <taxon>Pseudomonadota</taxon>
        <taxon>Betaproteobacteria</taxon>
        <taxon>Burkholderiales</taxon>
        <taxon>Burkholderiaceae</taxon>
        <taxon>Pandoraea</taxon>
    </lineage>
</organism>
<evidence type="ECO:0000256" key="7">
    <source>
        <dbReference type="ARBA" id="ARBA00047343"/>
    </source>
</evidence>
<feature type="domain" description="MannoseP isomerase/GMP-like beta-helix" evidence="11">
    <location>
        <begin position="304"/>
        <end position="358"/>
    </location>
</feature>
<evidence type="ECO:0000256" key="5">
    <source>
        <dbReference type="ARBA" id="ARBA00022741"/>
    </source>
</evidence>
<evidence type="ECO:0000256" key="2">
    <source>
        <dbReference type="ARBA" id="ARBA00012387"/>
    </source>
</evidence>
<dbReference type="NCBIfam" id="TIGR01479">
    <property type="entry name" value="GMP_PMI"/>
    <property type="match status" value="1"/>
</dbReference>
<dbReference type="InterPro" id="IPR014710">
    <property type="entry name" value="RmlC-like_jellyroll"/>
</dbReference>
<dbReference type="EMBL" id="CABPSX010000001">
    <property type="protein sequence ID" value="VVG69127.1"/>
    <property type="molecule type" value="Genomic_DNA"/>
</dbReference>
<dbReference type="InterPro" id="IPR029044">
    <property type="entry name" value="Nucleotide-diphossugar_trans"/>
</dbReference>
<dbReference type="Proteomes" id="UP000270216">
    <property type="component" value="Unassembled WGS sequence"/>
</dbReference>
<keyword evidence="4 13" id="KW-0548">Nucleotidyltransferase</keyword>
<dbReference type="Pfam" id="PF01050">
    <property type="entry name" value="MannoseP_isomer"/>
    <property type="match status" value="1"/>
</dbReference>
<dbReference type="Gene3D" id="2.60.120.10">
    <property type="entry name" value="Jelly Rolls"/>
    <property type="match status" value="1"/>
</dbReference>
<reference evidence="13 15" key="2">
    <citation type="submission" date="2019-08" db="EMBL/GenBank/DDBJ databases">
        <authorList>
            <person name="Peeters C."/>
        </authorList>
    </citation>
    <scope>NUCLEOTIDE SEQUENCE [LARGE SCALE GENOMIC DNA]</scope>
    <source>
        <strain evidence="13 15">LMG 18089</strain>
    </source>
</reference>
<feature type="domain" description="Nucleotidyl transferase" evidence="9">
    <location>
        <begin position="6"/>
        <end position="297"/>
    </location>
</feature>
<dbReference type="InterPro" id="IPR001538">
    <property type="entry name" value="Man6P_isomerase-2_C"/>
</dbReference>
<evidence type="ECO:0000313" key="14">
    <source>
        <dbReference type="Proteomes" id="UP000270216"/>
    </source>
</evidence>
<dbReference type="FunFam" id="3.90.550.10:FF:000046">
    <property type="entry name" value="Mannose-1-phosphate guanylyltransferase (GDP)"/>
    <property type="match status" value="1"/>
</dbReference>
<evidence type="ECO:0000256" key="3">
    <source>
        <dbReference type="ARBA" id="ARBA00022679"/>
    </source>
</evidence>
<dbReference type="GO" id="GO:0004475">
    <property type="term" value="F:mannose-1-phosphate guanylyltransferase (GTP) activity"/>
    <property type="evidence" value="ECO:0007669"/>
    <property type="project" value="UniProtKB-EC"/>
</dbReference>
<dbReference type="GO" id="GO:0005525">
    <property type="term" value="F:GTP binding"/>
    <property type="evidence" value="ECO:0007669"/>
    <property type="project" value="UniProtKB-KW"/>
</dbReference>
<comment type="similarity">
    <text evidence="1 8">Belongs to the mannose-6-phosphate isomerase type 2 family.</text>
</comment>
<evidence type="ECO:0000256" key="8">
    <source>
        <dbReference type="RuleBase" id="RU004190"/>
    </source>
</evidence>